<feature type="compositionally biased region" description="Basic and acidic residues" evidence="15">
    <location>
        <begin position="1"/>
        <end position="15"/>
    </location>
</feature>
<feature type="domain" description="ABC transporter" evidence="16">
    <location>
        <begin position="30"/>
        <end position="266"/>
    </location>
</feature>
<evidence type="ECO:0000313" key="18">
    <source>
        <dbReference type="Proteomes" id="UP000324104"/>
    </source>
</evidence>
<comment type="catalytic activity">
    <reaction evidence="9">
        <text>an R-cob(III)alamin(out) + ATP + H2O = an R-cob(III)alamin(in) + ADP + phosphate + H(+)</text>
        <dbReference type="Rhea" id="RHEA:17873"/>
        <dbReference type="ChEBI" id="CHEBI:15377"/>
        <dbReference type="ChEBI" id="CHEBI:15378"/>
        <dbReference type="ChEBI" id="CHEBI:30616"/>
        <dbReference type="ChEBI" id="CHEBI:43474"/>
        <dbReference type="ChEBI" id="CHEBI:140785"/>
        <dbReference type="ChEBI" id="CHEBI:456216"/>
        <dbReference type="EC" id="7.6.2.8"/>
    </reaction>
</comment>
<keyword evidence="5 17" id="KW-0067">ATP-binding</keyword>
<evidence type="ECO:0000256" key="3">
    <source>
        <dbReference type="ARBA" id="ARBA00022475"/>
    </source>
</evidence>
<dbReference type="InterPro" id="IPR003593">
    <property type="entry name" value="AAA+_ATPase"/>
</dbReference>
<evidence type="ECO:0000256" key="7">
    <source>
        <dbReference type="ARBA" id="ARBA00023065"/>
    </source>
</evidence>
<dbReference type="GO" id="GO:0006811">
    <property type="term" value="P:monoatomic ion transport"/>
    <property type="evidence" value="ECO:0007669"/>
    <property type="project" value="UniProtKB-KW"/>
</dbReference>
<dbReference type="Proteomes" id="UP000324104">
    <property type="component" value="Unassembled WGS sequence"/>
</dbReference>
<keyword evidence="2" id="KW-0813">Transport</keyword>
<dbReference type="SUPFAM" id="SSF52540">
    <property type="entry name" value="P-loop containing nucleoside triphosphate hydrolases"/>
    <property type="match status" value="1"/>
</dbReference>
<dbReference type="InterPro" id="IPR051535">
    <property type="entry name" value="Siderophore_ABC-ATPase"/>
</dbReference>
<evidence type="ECO:0000256" key="13">
    <source>
        <dbReference type="ARBA" id="ARBA00073649"/>
    </source>
</evidence>
<keyword evidence="6" id="KW-0408">Iron</keyword>
<feature type="region of interest" description="Disordered" evidence="15">
    <location>
        <begin position="1"/>
        <end position="29"/>
    </location>
</feature>
<evidence type="ECO:0000256" key="8">
    <source>
        <dbReference type="ARBA" id="ARBA00023136"/>
    </source>
</evidence>
<evidence type="ECO:0000256" key="4">
    <source>
        <dbReference type="ARBA" id="ARBA00022741"/>
    </source>
</evidence>
<dbReference type="FunFam" id="3.40.50.300:FF:000134">
    <property type="entry name" value="Iron-enterobactin ABC transporter ATP-binding protein"/>
    <property type="match status" value="1"/>
</dbReference>
<dbReference type="EC" id="7.6.2.8" evidence="12"/>
<comment type="subunit">
    <text evidence="11">The complex is composed of two ATP-binding proteins (BtuD), two transmembrane proteins (BtuC) and a solute-binding protein (BtuF).</text>
</comment>
<reference evidence="17 18" key="1">
    <citation type="submission" date="2019-08" db="EMBL/GenBank/DDBJ databases">
        <title>Archaea genome.</title>
        <authorList>
            <person name="Kajale S."/>
            <person name="Shouche Y."/>
            <person name="Deshpande N."/>
            <person name="Sharma A."/>
        </authorList>
    </citation>
    <scope>NUCLEOTIDE SEQUENCE [LARGE SCALE GENOMIC DNA]</scope>
    <source>
        <strain evidence="17 18">ESP3B_9</strain>
    </source>
</reference>
<evidence type="ECO:0000256" key="15">
    <source>
        <dbReference type="SAM" id="MobiDB-lite"/>
    </source>
</evidence>
<keyword evidence="8" id="KW-0472">Membrane</keyword>
<keyword evidence="4" id="KW-0547">Nucleotide-binding</keyword>
<evidence type="ECO:0000256" key="14">
    <source>
        <dbReference type="ARBA" id="ARBA00077139"/>
    </source>
</evidence>
<dbReference type="Gene3D" id="3.40.50.300">
    <property type="entry name" value="P-loop containing nucleotide triphosphate hydrolases"/>
    <property type="match status" value="1"/>
</dbReference>
<name>A0A5D5AI26_9EURY</name>
<evidence type="ECO:0000256" key="12">
    <source>
        <dbReference type="ARBA" id="ARBA00066387"/>
    </source>
</evidence>
<dbReference type="Pfam" id="PF00005">
    <property type="entry name" value="ABC_tran"/>
    <property type="match status" value="1"/>
</dbReference>
<dbReference type="SMART" id="SM00382">
    <property type="entry name" value="AAA"/>
    <property type="match status" value="1"/>
</dbReference>
<comment type="function">
    <text evidence="10">Required for corrinoid utilization. Probably part of the ABC transporter complex BtuCDF involved in cobalamin (vitamin B12) import. Probably responsible for energy coupling to the transport system.</text>
</comment>
<gene>
    <name evidence="17" type="ORF">FYC77_17055</name>
</gene>
<evidence type="ECO:0000256" key="5">
    <source>
        <dbReference type="ARBA" id="ARBA00022840"/>
    </source>
</evidence>
<dbReference type="GO" id="GO:0015420">
    <property type="term" value="F:ABC-type vitamin B12 transporter activity"/>
    <property type="evidence" value="ECO:0007669"/>
    <property type="project" value="UniProtKB-EC"/>
</dbReference>
<dbReference type="RefSeq" id="WP_149082701.1">
    <property type="nucleotide sequence ID" value="NZ_VTAW01000030.1"/>
</dbReference>
<evidence type="ECO:0000256" key="2">
    <source>
        <dbReference type="ARBA" id="ARBA00022448"/>
    </source>
</evidence>
<dbReference type="GO" id="GO:0016887">
    <property type="term" value="F:ATP hydrolysis activity"/>
    <property type="evidence" value="ECO:0007669"/>
    <property type="project" value="InterPro"/>
</dbReference>
<comment type="subcellular location">
    <subcellularLocation>
        <location evidence="1">Cell membrane</location>
        <topology evidence="1">Peripheral membrane protein</topology>
    </subcellularLocation>
</comment>
<dbReference type="GO" id="GO:0005524">
    <property type="term" value="F:ATP binding"/>
    <property type="evidence" value="ECO:0007669"/>
    <property type="project" value="UniProtKB-KW"/>
</dbReference>
<dbReference type="InterPro" id="IPR003439">
    <property type="entry name" value="ABC_transporter-like_ATP-bd"/>
</dbReference>
<dbReference type="PROSITE" id="PS50893">
    <property type="entry name" value="ABC_TRANSPORTER_2"/>
    <property type="match status" value="1"/>
</dbReference>
<dbReference type="AlphaFoldDB" id="A0A5D5AI26"/>
<evidence type="ECO:0000313" key="17">
    <source>
        <dbReference type="EMBL" id="TYT60774.1"/>
    </source>
</evidence>
<evidence type="ECO:0000256" key="6">
    <source>
        <dbReference type="ARBA" id="ARBA00023004"/>
    </source>
</evidence>
<dbReference type="PANTHER" id="PTHR42771:SF2">
    <property type="entry name" value="IRON(3+)-HYDROXAMATE IMPORT ATP-BINDING PROTEIN FHUC"/>
    <property type="match status" value="1"/>
</dbReference>
<evidence type="ECO:0000256" key="9">
    <source>
        <dbReference type="ARBA" id="ARBA00050590"/>
    </source>
</evidence>
<dbReference type="CDD" id="cd03214">
    <property type="entry name" value="ABC_Iron-Siderophores_B12_Hemin"/>
    <property type="match status" value="1"/>
</dbReference>
<keyword evidence="3" id="KW-1003">Cell membrane</keyword>
<sequence length="284" mass="30822">MTELTHPDRQERESNAPDGNEPSLEGRPALRGENLVLGYGDEPIVDGESLEIPAGEITAIVGPNGSAKSTLLRALARQLEPDAGTVVLDGRDVTEFGDKAFARTLGLLSQESVSPDSVTVEELIYHGRYPHRGFFEPVGDDDRAAVERAIELAGVEDLRDREVGALSGGQRQLAWIAMALAQETDVLLLDEPTTFLDLRHQLMVMDVVERLNEESKTTIVLVVHDIGQAARHAKHVIALQEGTVYARGPPAEVLTEELLADVFGVEATVETVDGQLRVLADRPL</sequence>
<organism evidence="17 18">
    <name type="scientific">Natrialba swarupiae</name>
    <dbReference type="NCBI Taxonomy" id="2448032"/>
    <lineage>
        <taxon>Archaea</taxon>
        <taxon>Methanobacteriati</taxon>
        <taxon>Methanobacteriota</taxon>
        <taxon>Stenosarchaea group</taxon>
        <taxon>Halobacteria</taxon>
        <taxon>Halobacteriales</taxon>
        <taxon>Natrialbaceae</taxon>
        <taxon>Natrialba</taxon>
    </lineage>
</organism>
<keyword evidence="7" id="KW-0406">Ion transport</keyword>
<dbReference type="GO" id="GO:0005886">
    <property type="term" value="C:plasma membrane"/>
    <property type="evidence" value="ECO:0007669"/>
    <property type="project" value="UniProtKB-SubCell"/>
</dbReference>
<protein>
    <recommendedName>
        <fullName evidence="13">Cobalamin import ATP-binding protein BtuD</fullName>
        <ecNumber evidence="12">7.6.2.8</ecNumber>
    </recommendedName>
    <alternativeName>
        <fullName evidence="14">Vitamin B12-transporting ATPase</fullName>
    </alternativeName>
</protein>
<accession>A0A5D5AI26</accession>
<dbReference type="InterPro" id="IPR017871">
    <property type="entry name" value="ABC_transporter-like_CS"/>
</dbReference>
<evidence type="ECO:0000259" key="16">
    <source>
        <dbReference type="PROSITE" id="PS50893"/>
    </source>
</evidence>
<dbReference type="PROSITE" id="PS00211">
    <property type="entry name" value="ABC_TRANSPORTER_1"/>
    <property type="match status" value="1"/>
</dbReference>
<evidence type="ECO:0000256" key="10">
    <source>
        <dbReference type="ARBA" id="ARBA00058960"/>
    </source>
</evidence>
<evidence type="ECO:0000256" key="11">
    <source>
        <dbReference type="ARBA" id="ARBA00064420"/>
    </source>
</evidence>
<dbReference type="EMBL" id="VTAW01000030">
    <property type="protein sequence ID" value="TYT60774.1"/>
    <property type="molecule type" value="Genomic_DNA"/>
</dbReference>
<keyword evidence="18" id="KW-1185">Reference proteome</keyword>
<dbReference type="PANTHER" id="PTHR42771">
    <property type="entry name" value="IRON(3+)-HYDROXAMATE IMPORT ATP-BINDING PROTEIN FHUC"/>
    <property type="match status" value="1"/>
</dbReference>
<dbReference type="InterPro" id="IPR027417">
    <property type="entry name" value="P-loop_NTPase"/>
</dbReference>
<comment type="caution">
    <text evidence="17">The sequence shown here is derived from an EMBL/GenBank/DDBJ whole genome shotgun (WGS) entry which is preliminary data.</text>
</comment>
<proteinExistence type="predicted"/>
<evidence type="ECO:0000256" key="1">
    <source>
        <dbReference type="ARBA" id="ARBA00004202"/>
    </source>
</evidence>